<proteinExistence type="predicted"/>
<keyword evidence="4" id="KW-1185">Reference proteome</keyword>
<feature type="region of interest" description="Disordered" evidence="1">
    <location>
        <begin position="268"/>
        <end position="296"/>
    </location>
</feature>
<evidence type="ECO:0000256" key="1">
    <source>
        <dbReference type="SAM" id="MobiDB-lite"/>
    </source>
</evidence>
<evidence type="ECO:0000313" key="3">
    <source>
        <dbReference type="EMBL" id="KAJ8598268.1"/>
    </source>
</evidence>
<name>A0AAD7U725_9STRA</name>
<dbReference type="GO" id="GO:0005737">
    <property type="term" value="C:cytoplasm"/>
    <property type="evidence" value="ECO:0007669"/>
    <property type="project" value="TreeGrafter"/>
</dbReference>
<dbReference type="PANTHER" id="PTHR11538:SF26">
    <property type="entry name" value="FERREDOXIN-FOLD ANTICODON-BINDING DOMAIN-CONTAINING PROTEIN 1"/>
    <property type="match status" value="1"/>
</dbReference>
<reference evidence="3" key="1">
    <citation type="submission" date="2023-01" db="EMBL/GenBank/DDBJ databases">
        <title>Metagenome sequencing of chrysophaentin producing Chrysophaeum taylorii.</title>
        <authorList>
            <person name="Davison J."/>
            <person name="Bewley C."/>
        </authorList>
    </citation>
    <scope>NUCLEOTIDE SEQUENCE</scope>
    <source>
        <strain evidence="3">NIES-1699</strain>
    </source>
</reference>
<accession>A0AAD7U725</accession>
<dbReference type="PANTHER" id="PTHR11538">
    <property type="entry name" value="PHENYLALANYL-TRNA SYNTHETASE"/>
    <property type="match status" value="1"/>
</dbReference>
<dbReference type="GO" id="GO:0070475">
    <property type="term" value="P:rRNA base methylation"/>
    <property type="evidence" value="ECO:0007669"/>
    <property type="project" value="InterPro"/>
</dbReference>
<dbReference type="Proteomes" id="UP001230188">
    <property type="component" value="Unassembled WGS sequence"/>
</dbReference>
<sequence>MEAERDCRDLYCLASTARCAAGGCVHCAYKVCQKSSPLTTLPPNWRPELCGRSGSEGASLFAGCRVLTVGDGDLSFSVALRRAGVRVVATTLAESLDDLERRYPKSPVRVFFRELEEEEEGNVVFGVDATKPPKFADLYDRVVFNFPCVDVPRGKDGQNPESGVADSVAVERNRDLVRAFARAAVDGFLAPAGEILVSHKTKPPFSWWRVPDVVCEGTGLELRGAIVFDRASFAPYKNRKAMDNASFPAHDALTYVFSLPISPLEVGMQPPSTLPRAPAPSSRDETSPVPTPFSPPVGRARLKTLLASPVDARGLLLEVSPDLLAALRLAAATTKATITTKPASKKRRRKKYE</sequence>
<dbReference type="AlphaFoldDB" id="A0AAD7U725"/>
<feature type="domain" description="25S rRNA (uridine-N(3))-methyltransferase BMT5-like" evidence="2">
    <location>
        <begin position="67"/>
        <end position="239"/>
    </location>
</feature>
<dbReference type="GO" id="GO:0070042">
    <property type="term" value="F:rRNA (uridine-N3-)-methyltransferase activity"/>
    <property type="evidence" value="ECO:0007669"/>
    <property type="project" value="InterPro"/>
</dbReference>
<dbReference type="EMBL" id="JAQMWT010000679">
    <property type="protein sequence ID" value="KAJ8598268.1"/>
    <property type="molecule type" value="Genomic_DNA"/>
</dbReference>
<organism evidence="3 4">
    <name type="scientific">Chrysophaeum taylorii</name>
    <dbReference type="NCBI Taxonomy" id="2483200"/>
    <lineage>
        <taxon>Eukaryota</taxon>
        <taxon>Sar</taxon>
        <taxon>Stramenopiles</taxon>
        <taxon>Ochrophyta</taxon>
        <taxon>Pelagophyceae</taxon>
        <taxon>Pelagomonadales</taxon>
        <taxon>Pelagomonadaceae</taxon>
        <taxon>Chrysophaeum</taxon>
    </lineage>
</organism>
<dbReference type="Pfam" id="PF10354">
    <property type="entry name" value="BMT5-like"/>
    <property type="match status" value="1"/>
</dbReference>
<dbReference type="SUPFAM" id="SSF53335">
    <property type="entry name" value="S-adenosyl-L-methionine-dependent methyltransferases"/>
    <property type="match status" value="1"/>
</dbReference>
<evidence type="ECO:0000313" key="4">
    <source>
        <dbReference type="Proteomes" id="UP001230188"/>
    </source>
</evidence>
<dbReference type="InterPro" id="IPR019446">
    <property type="entry name" value="BMT5-like"/>
</dbReference>
<protein>
    <recommendedName>
        <fullName evidence="2">25S rRNA (uridine-N(3))-methyltransferase BMT5-like domain-containing protein</fullName>
    </recommendedName>
</protein>
<evidence type="ECO:0000259" key="2">
    <source>
        <dbReference type="Pfam" id="PF10354"/>
    </source>
</evidence>
<comment type="caution">
    <text evidence="3">The sequence shown here is derived from an EMBL/GenBank/DDBJ whole genome shotgun (WGS) entry which is preliminary data.</text>
</comment>
<gene>
    <name evidence="3" type="ORF">CTAYLR_005984</name>
</gene>
<dbReference type="InterPro" id="IPR029063">
    <property type="entry name" value="SAM-dependent_MTases_sf"/>
</dbReference>